<dbReference type="AlphaFoldDB" id="A0A252EF81"/>
<proteinExistence type="predicted"/>
<accession>A0A252EF81</accession>
<evidence type="ECO:0000313" key="2">
    <source>
        <dbReference type="EMBL" id="OUL64976.1"/>
    </source>
</evidence>
<organism evidence="2 3">
    <name type="scientific">Acetobacter senegalensis</name>
    <dbReference type="NCBI Taxonomy" id="446692"/>
    <lineage>
        <taxon>Bacteria</taxon>
        <taxon>Pseudomonadati</taxon>
        <taxon>Pseudomonadota</taxon>
        <taxon>Alphaproteobacteria</taxon>
        <taxon>Acetobacterales</taxon>
        <taxon>Acetobacteraceae</taxon>
        <taxon>Acetobacter</taxon>
    </lineage>
</organism>
<feature type="region of interest" description="Disordered" evidence="1">
    <location>
        <begin position="1"/>
        <end position="21"/>
    </location>
</feature>
<gene>
    <name evidence="2" type="ORF">HK16_19820</name>
</gene>
<name>A0A252EF81_9PROT</name>
<dbReference type="Proteomes" id="UP000195072">
    <property type="component" value="Unassembled WGS sequence"/>
</dbReference>
<sequence length="61" mass="6918">MDTGKAMFLQQSQPEQKHNEPKAGLRFAAKKNDSVIILTSAVNVLYNQLKVTKYFSIIILH</sequence>
<comment type="caution">
    <text evidence="2">The sequence shown here is derived from an EMBL/GenBank/DDBJ whole genome shotgun (WGS) entry which is preliminary data.</text>
</comment>
<protein>
    <submittedName>
        <fullName evidence="2">Uncharacterized protein</fullName>
    </submittedName>
</protein>
<evidence type="ECO:0000313" key="3">
    <source>
        <dbReference type="Proteomes" id="UP000195072"/>
    </source>
</evidence>
<reference evidence="2 3" key="1">
    <citation type="submission" date="2014-06" db="EMBL/GenBank/DDBJ databases">
        <authorList>
            <person name="Ju J."/>
            <person name="Zhang J."/>
        </authorList>
    </citation>
    <scope>NUCLEOTIDE SEQUENCE [LARGE SCALE GENOMIC DNA]</scope>
    <source>
        <strain evidence="2">DmL_050</strain>
    </source>
</reference>
<evidence type="ECO:0000256" key="1">
    <source>
        <dbReference type="SAM" id="MobiDB-lite"/>
    </source>
</evidence>
<dbReference type="EMBL" id="JOOZ01000091">
    <property type="protein sequence ID" value="OUL64976.1"/>
    <property type="molecule type" value="Genomic_DNA"/>
</dbReference>